<name>A0ABR4Q6E8_9CEST</name>
<reference evidence="7 8" key="1">
    <citation type="journal article" date="2022" name="Front. Cell. Infect. Microbiol.">
        <title>The Genomes of Two Strains of Taenia crassiceps the Animal Model for the Study of Human Cysticercosis.</title>
        <authorList>
            <person name="Bobes R.J."/>
            <person name="Estrada K."/>
            <person name="Rios-Valencia D.G."/>
            <person name="Calderon-Gallegos A."/>
            <person name="de la Torre P."/>
            <person name="Carrero J.C."/>
            <person name="Sanchez-Flores A."/>
            <person name="Laclette J.P."/>
        </authorList>
    </citation>
    <scope>NUCLEOTIDE SEQUENCE [LARGE SCALE GENOMIC DNA]</scope>
    <source>
        <strain evidence="7">WFUcys</strain>
    </source>
</reference>
<dbReference type="Proteomes" id="UP001651158">
    <property type="component" value="Unassembled WGS sequence"/>
</dbReference>
<dbReference type="Pfam" id="PF00822">
    <property type="entry name" value="PMP22_Claudin"/>
    <property type="match status" value="1"/>
</dbReference>
<evidence type="ECO:0000256" key="2">
    <source>
        <dbReference type="ARBA" id="ARBA00022692"/>
    </source>
</evidence>
<evidence type="ECO:0000313" key="7">
    <source>
        <dbReference type="EMBL" id="KAL5105199.1"/>
    </source>
</evidence>
<evidence type="ECO:0000256" key="6">
    <source>
        <dbReference type="SAM" id="Phobius"/>
    </source>
</evidence>
<sequence length="1198" mass="131545">MSNNPGVGGSRWSISVGTTTATPSGRARRPHTHRMERLGVDFAISTTTTATKIEPEAVSTPRTEAQSFSRMPSQRRRRLWTLAARAAARREHPSQDKEALSSGSLASKHLGESSTQSSSFLKPGTVRTQDSGISSMDYVTSREANSPNSEEAGSRQRASISLTTAEHPPGVCRQPPPQPLPSHPSDVALKPRGCRWPPPRATKIVVSGETPTLRYADFCSTYVPEWARRNWSSAPRPLISRQRSSMEVSYDTGPDWAASMETLNMQRALYPQIRGLLYGRYGRASCPKATSCFDNPFPTIHMEEESVDEEENSRKRAEAESAAVAVADHLRRRRFEAPCWCERPPLPPPHTCSLRCRTGVPAPTSMLSPYFYCSGCPYRCMETGLMPVHQYDLAQRHIRRRRLKRMSSEPTPPTWMAAEEAPAPAKRRPPPPEPLTLVTSPPPLPRKNTPAAHVPPLRLPQALPPPPTERMYSEVRMVKSTPRTDVFLMTPEPSTAAGEWRRWRSGGGGGRLMRGRSVDEAFYSPRWERHSFLSDPRRPTYIYEEEEVKDWYPPQRRMEVEPVSGLSHPYHPHSAGVPYGIRPSSCRTVRTPSVWYSTSPRCAPFLRPRSESGSRPPLLHTCALRFRGHRTRCATRSSAASSLESSDATAATAATTPGAVVAAAPPWQLTSPLSTVRHHGAPAAVPVTKQRKATRGGGAAGGNSGGGSAGGSNDSTMGARRKRRQLAPLSKNADASTGGTQRELDVKWKRKSFKRSNGYDAADVMDHTSPSCPEQIELLPLNQEAHPPPQNTTTTTMIVHESHDDNEENVDGTSFAIATPPIASPSIATTTTAGIRKSTTPVNHDDGNAEVVVEGAEEEEDIDKVIALVTRPRSGPSGGSLLRAQKSVVQEAGGSGGGLITLGFINHNDYWEHSAFGRSRIAAIVLAFVAICCLLYCLVATTWAYSGPPGNLTRRGLWQKCSVGNGSCELTVPFLSETDGWQGGTTCILLVAILVGLLGTGLAILGHSGSDLVKRLYYFHSSGEIFFLAGFTTFLTFGIYRSYANFHLLNPRQTSPNSLQESHHSHTATVPTTTSTVSPIRLPQLRWNIYYGSADSVGWSGGVLFMAAAIALLVDEFLYELARLGQTRWPRLGRCLHWCAHHISSSNRRLRNTHRRCLGVLCRKSTTVNFSVPAIEVPYRPTTGAGIERHRRWRLRRQ</sequence>
<feature type="transmembrane region" description="Helical" evidence="6">
    <location>
        <begin position="1097"/>
        <end position="1119"/>
    </location>
</feature>
<feature type="transmembrane region" description="Helical" evidence="6">
    <location>
        <begin position="921"/>
        <end position="945"/>
    </location>
</feature>
<feature type="region of interest" description="Disordered" evidence="5">
    <location>
        <begin position="682"/>
        <end position="743"/>
    </location>
</feature>
<feature type="compositionally biased region" description="Basic and acidic residues" evidence="5">
    <location>
        <begin position="88"/>
        <end position="99"/>
    </location>
</feature>
<feature type="transmembrane region" description="Helical" evidence="6">
    <location>
        <begin position="983"/>
        <end position="1005"/>
    </location>
</feature>
<dbReference type="InterPro" id="IPR004031">
    <property type="entry name" value="PMP22/EMP/MP20/Claudin"/>
</dbReference>
<accession>A0ABR4Q6E8</accession>
<dbReference type="EMBL" id="JAKROA010000009">
    <property type="protein sequence ID" value="KAL5105199.1"/>
    <property type="molecule type" value="Genomic_DNA"/>
</dbReference>
<evidence type="ECO:0000256" key="1">
    <source>
        <dbReference type="ARBA" id="ARBA00004141"/>
    </source>
</evidence>
<keyword evidence="3 6" id="KW-1133">Transmembrane helix</keyword>
<protein>
    <submittedName>
        <fullName evidence="7">Uncharacterized protein</fullName>
    </submittedName>
</protein>
<dbReference type="Gene3D" id="1.20.140.150">
    <property type="match status" value="1"/>
</dbReference>
<comment type="caution">
    <text evidence="7">The sequence shown here is derived from an EMBL/GenBank/DDBJ whole genome shotgun (WGS) entry which is preliminary data.</text>
</comment>
<feature type="compositionally biased region" description="Low complexity" evidence="5">
    <location>
        <begin position="414"/>
        <end position="424"/>
    </location>
</feature>
<feature type="compositionally biased region" description="Polar residues" evidence="5">
    <location>
        <begin position="60"/>
        <end position="72"/>
    </location>
</feature>
<keyword evidence="4 6" id="KW-0472">Membrane</keyword>
<evidence type="ECO:0000256" key="5">
    <source>
        <dbReference type="SAM" id="MobiDB-lite"/>
    </source>
</evidence>
<proteinExistence type="predicted"/>
<feature type="region of interest" description="Disordered" evidence="5">
    <location>
        <begin position="404"/>
        <end position="468"/>
    </location>
</feature>
<evidence type="ECO:0000256" key="3">
    <source>
        <dbReference type="ARBA" id="ARBA00022989"/>
    </source>
</evidence>
<evidence type="ECO:0000313" key="8">
    <source>
        <dbReference type="Proteomes" id="UP001651158"/>
    </source>
</evidence>
<keyword evidence="8" id="KW-1185">Reference proteome</keyword>
<feature type="compositionally biased region" description="Polar residues" evidence="5">
    <location>
        <begin position="12"/>
        <end position="23"/>
    </location>
</feature>
<feature type="transmembrane region" description="Helical" evidence="6">
    <location>
        <begin position="1017"/>
        <end position="1040"/>
    </location>
</feature>
<comment type="subcellular location">
    <subcellularLocation>
        <location evidence="1">Membrane</location>
        <topology evidence="1">Multi-pass membrane protein</topology>
    </subcellularLocation>
</comment>
<feature type="region of interest" description="Disordered" evidence="5">
    <location>
        <begin position="1"/>
        <end position="194"/>
    </location>
</feature>
<feature type="compositionally biased region" description="Gly residues" evidence="5">
    <location>
        <begin position="695"/>
        <end position="710"/>
    </location>
</feature>
<keyword evidence="2 6" id="KW-0812">Transmembrane</keyword>
<gene>
    <name evidence="7" type="ORF">TcWFU_005276</name>
</gene>
<organism evidence="7 8">
    <name type="scientific">Taenia crassiceps</name>
    <dbReference type="NCBI Taxonomy" id="6207"/>
    <lineage>
        <taxon>Eukaryota</taxon>
        <taxon>Metazoa</taxon>
        <taxon>Spiralia</taxon>
        <taxon>Lophotrochozoa</taxon>
        <taxon>Platyhelminthes</taxon>
        <taxon>Cestoda</taxon>
        <taxon>Eucestoda</taxon>
        <taxon>Cyclophyllidea</taxon>
        <taxon>Taeniidae</taxon>
        <taxon>Taenia</taxon>
    </lineage>
</organism>
<feature type="compositionally biased region" description="Polar residues" evidence="5">
    <location>
        <begin position="112"/>
        <end position="164"/>
    </location>
</feature>
<evidence type="ECO:0000256" key="4">
    <source>
        <dbReference type="ARBA" id="ARBA00023136"/>
    </source>
</evidence>